<comment type="pathway">
    <text evidence="9 10">Porphyrin-containing compound metabolism; protoheme biosynthesis; protoheme from protoporphyrin-IX: step 1/1.</text>
</comment>
<dbReference type="CDD" id="cd00419">
    <property type="entry name" value="Ferrochelatase_C"/>
    <property type="match status" value="1"/>
</dbReference>
<reference evidence="11 12" key="1">
    <citation type="submission" date="2019-02" db="EMBL/GenBank/DDBJ databases">
        <authorList>
            <person name="Manzano-Marin A."/>
            <person name="Manzano-Marin A."/>
        </authorList>
    </citation>
    <scope>NUCLEOTIDE SEQUENCE [LARGE SCALE GENOMIC DNA]</scope>
    <source>
        <strain evidence="11 12">ErCicuneomaculata</strain>
    </source>
</reference>
<dbReference type="GO" id="GO:0005737">
    <property type="term" value="C:cytoplasm"/>
    <property type="evidence" value="ECO:0007669"/>
    <property type="project" value="UniProtKB-SubCell"/>
</dbReference>
<dbReference type="PANTHER" id="PTHR11108:SF1">
    <property type="entry name" value="FERROCHELATASE, MITOCHONDRIAL"/>
    <property type="match status" value="1"/>
</dbReference>
<keyword evidence="7 9" id="KW-0627">Porphyrin biosynthesis</keyword>
<dbReference type="AlphaFoldDB" id="A0A451D240"/>
<comment type="subcellular location">
    <subcellularLocation>
        <location evidence="9 10">Cytoplasm</location>
    </subcellularLocation>
</comment>
<evidence type="ECO:0000256" key="2">
    <source>
        <dbReference type="ARBA" id="ARBA00022490"/>
    </source>
</evidence>
<accession>A0A451D240</accession>
<evidence type="ECO:0000256" key="1">
    <source>
        <dbReference type="ARBA" id="ARBA00007718"/>
    </source>
</evidence>
<keyword evidence="2 9" id="KW-0963">Cytoplasm</keyword>
<organism evidence="11 12">
    <name type="scientific">Candidatus Erwinia haradaeae</name>
    <dbReference type="NCBI Taxonomy" id="1922217"/>
    <lineage>
        <taxon>Bacteria</taxon>
        <taxon>Pseudomonadati</taxon>
        <taxon>Pseudomonadota</taxon>
        <taxon>Gammaproteobacteria</taxon>
        <taxon>Enterobacterales</taxon>
        <taxon>Erwiniaceae</taxon>
        <taxon>Erwinia</taxon>
    </lineage>
</organism>
<dbReference type="OrthoDB" id="9809741at2"/>
<keyword evidence="5 9" id="KW-0350">Heme biosynthesis</keyword>
<dbReference type="Pfam" id="PF00762">
    <property type="entry name" value="Ferrochelatase"/>
    <property type="match status" value="1"/>
</dbReference>
<dbReference type="SUPFAM" id="SSF53800">
    <property type="entry name" value="Chelatase"/>
    <property type="match status" value="1"/>
</dbReference>
<dbReference type="InterPro" id="IPR033659">
    <property type="entry name" value="Ferrochelatase_N"/>
</dbReference>
<dbReference type="InterPro" id="IPR033644">
    <property type="entry name" value="Ferrochelatase_C"/>
</dbReference>
<dbReference type="GO" id="GO:0046872">
    <property type="term" value="F:metal ion binding"/>
    <property type="evidence" value="ECO:0007669"/>
    <property type="project" value="UniProtKB-KW"/>
</dbReference>
<dbReference type="RefSeq" id="WP_157993457.1">
    <property type="nucleotide sequence ID" value="NZ_LR217703.1"/>
</dbReference>
<dbReference type="PANTHER" id="PTHR11108">
    <property type="entry name" value="FERROCHELATASE"/>
    <property type="match status" value="1"/>
</dbReference>
<dbReference type="Gene3D" id="3.40.50.1400">
    <property type="match status" value="2"/>
</dbReference>
<dbReference type="EC" id="4.98.1.1" evidence="9 10"/>
<evidence type="ECO:0000256" key="6">
    <source>
        <dbReference type="ARBA" id="ARBA00023239"/>
    </source>
</evidence>
<dbReference type="GO" id="GO:0004325">
    <property type="term" value="F:ferrochelatase activity"/>
    <property type="evidence" value="ECO:0007669"/>
    <property type="project" value="UniProtKB-UniRule"/>
</dbReference>
<sequence length="319" mass="36604">MRKDKIGVLLVNIGTPDAPTKKAVKSYLKQFLSDKRVIDLPKWLWWPILNLVVLPVRSRRLASLYSTIWMEEGSPLMVYSQKQYHALSEKLDIPVTLGMRYGNPNLKGALNTLMANGITKLIILTLYPQFSSSTVAAVWDEINYVFSSYRNIPSVYFMRDYAQHPAYIAALRESVQRSFKTYGKPDLLITSFHGIPQRFVNEGDDYPQRCYETFILLKNSLHLKTNEILLTFQSRFGYEPWIKPYTKDILTILPRQGIKNVQIISPSFASDCLETLEEINTEHRKIFIGSGGSTFNYIPALNDGIAHINMMVELVKQHC</sequence>
<evidence type="ECO:0000256" key="3">
    <source>
        <dbReference type="ARBA" id="ARBA00022723"/>
    </source>
</evidence>
<comment type="function">
    <text evidence="9 10">Catalyzes the ferrous insertion into protoporphyrin IX.</text>
</comment>
<dbReference type="UniPathway" id="UPA00252">
    <property type="reaction ID" value="UER00325"/>
</dbReference>
<evidence type="ECO:0000313" key="12">
    <source>
        <dbReference type="Proteomes" id="UP000294412"/>
    </source>
</evidence>
<keyword evidence="6 9" id="KW-0456">Lyase</keyword>
<comment type="catalytic activity">
    <reaction evidence="9 10">
        <text>heme b + 2 H(+) = protoporphyrin IX + Fe(2+)</text>
        <dbReference type="Rhea" id="RHEA:22584"/>
        <dbReference type="ChEBI" id="CHEBI:15378"/>
        <dbReference type="ChEBI" id="CHEBI:29033"/>
        <dbReference type="ChEBI" id="CHEBI:57306"/>
        <dbReference type="ChEBI" id="CHEBI:60344"/>
        <dbReference type="EC" id="4.98.1.1"/>
    </reaction>
</comment>
<proteinExistence type="inferred from homology"/>
<comment type="similarity">
    <text evidence="1 9 10">Belongs to the ferrochelatase family.</text>
</comment>
<dbReference type="CDD" id="cd03411">
    <property type="entry name" value="Ferrochelatase_N"/>
    <property type="match status" value="1"/>
</dbReference>
<evidence type="ECO:0000256" key="10">
    <source>
        <dbReference type="RuleBase" id="RU000607"/>
    </source>
</evidence>
<dbReference type="NCBIfam" id="TIGR00109">
    <property type="entry name" value="hemH"/>
    <property type="match status" value="1"/>
</dbReference>
<dbReference type="HAMAP" id="MF_00323">
    <property type="entry name" value="Ferrochelatase"/>
    <property type="match status" value="1"/>
</dbReference>
<protein>
    <recommendedName>
        <fullName evidence="9 10">Ferrochelatase</fullName>
        <ecNumber evidence="9 10">4.98.1.1</ecNumber>
    </recommendedName>
    <alternativeName>
        <fullName evidence="9">Heme synthase</fullName>
    </alternativeName>
    <alternativeName>
        <fullName evidence="9">Protoheme ferro-lyase</fullName>
    </alternativeName>
</protein>
<dbReference type="PROSITE" id="PS00534">
    <property type="entry name" value="FERROCHELATASE"/>
    <property type="match status" value="1"/>
</dbReference>
<evidence type="ECO:0000256" key="5">
    <source>
        <dbReference type="ARBA" id="ARBA00023133"/>
    </source>
</evidence>
<dbReference type="FunFam" id="3.40.50.1400:FF:000002">
    <property type="entry name" value="Ferrochelatase"/>
    <property type="match status" value="1"/>
</dbReference>
<evidence type="ECO:0000256" key="4">
    <source>
        <dbReference type="ARBA" id="ARBA00023004"/>
    </source>
</evidence>
<keyword evidence="3 9" id="KW-0479">Metal-binding</keyword>
<dbReference type="GO" id="GO:0006783">
    <property type="term" value="P:heme biosynthetic process"/>
    <property type="evidence" value="ECO:0007669"/>
    <property type="project" value="UniProtKB-UniRule"/>
</dbReference>
<gene>
    <name evidence="9 11" type="primary">hemH</name>
    <name evidence="11" type="ORF">ERCICUMA2628_230</name>
</gene>
<dbReference type="InterPro" id="IPR019772">
    <property type="entry name" value="Ferrochelatase_AS"/>
</dbReference>
<dbReference type="EMBL" id="LR217703">
    <property type="protein sequence ID" value="VFP79682.1"/>
    <property type="molecule type" value="Genomic_DNA"/>
</dbReference>
<feature type="binding site" evidence="9">
    <location>
        <position position="274"/>
    </location>
    <ligand>
        <name>Fe(2+)</name>
        <dbReference type="ChEBI" id="CHEBI:29033"/>
    </ligand>
</feature>
<keyword evidence="4 9" id="KW-0408">Iron</keyword>
<feature type="binding site" evidence="9">
    <location>
        <position position="193"/>
    </location>
    <ligand>
        <name>Fe(2+)</name>
        <dbReference type="ChEBI" id="CHEBI:29033"/>
    </ligand>
</feature>
<dbReference type="InterPro" id="IPR001015">
    <property type="entry name" value="Ferrochelatase"/>
</dbReference>
<name>A0A451D240_9GAMM</name>
<evidence type="ECO:0000313" key="11">
    <source>
        <dbReference type="EMBL" id="VFP79682.1"/>
    </source>
</evidence>
<evidence type="ECO:0000256" key="7">
    <source>
        <dbReference type="ARBA" id="ARBA00023244"/>
    </source>
</evidence>
<comment type="catalytic activity">
    <reaction evidence="8">
        <text>Fe-coproporphyrin III + 2 H(+) = coproporphyrin III + Fe(2+)</text>
        <dbReference type="Rhea" id="RHEA:49572"/>
        <dbReference type="ChEBI" id="CHEBI:15378"/>
        <dbReference type="ChEBI" id="CHEBI:29033"/>
        <dbReference type="ChEBI" id="CHEBI:68438"/>
        <dbReference type="ChEBI" id="CHEBI:131725"/>
        <dbReference type="EC" id="4.99.1.9"/>
    </reaction>
    <physiologicalReaction direction="right-to-left" evidence="8">
        <dbReference type="Rhea" id="RHEA:49574"/>
    </physiologicalReaction>
</comment>
<dbReference type="Proteomes" id="UP000294412">
    <property type="component" value="Chromosome"/>
</dbReference>
<evidence type="ECO:0000256" key="8">
    <source>
        <dbReference type="ARBA" id="ARBA00024536"/>
    </source>
</evidence>
<evidence type="ECO:0000256" key="9">
    <source>
        <dbReference type="HAMAP-Rule" id="MF_00323"/>
    </source>
</evidence>